<dbReference type="OrthoDB" id="9808367at2"/>
<dbReference type="InterPro" id="IPR037138">
    <property type="entry name" value="His_deacetylse_dom_sf"/>
</dbReference>
<gene>
    <name evidence="3" type="ORF">D1O30_05940</name>
</gene>
<dbReference type="Proteomes" id="UP000268623">
    <property type="component" value="Unassembled WGS sequence"/>
</dbReference>
<dbReference type="SUPFAM" id="SSF52768">
    <property type="entry name" value="Arginase/deacetylase"/>
    <property type="match status" value="1"/>
</dbReference>
<dbReference type="GO" id="GO:0004407">
    <property type="term" value="F:histone deacetylase activity"/>
    <property type="evidence" value="ECO:0007669"/>
    <property type="project" value="TreeGrafter"/>
</dbReference>
<evidence type="ECO:0000259" key="2">
    <source>
        <dbReference type="Pfam" id="PF00850"/>
    </source>
</evidence>
<dbReference type="Pfam" id="PF00850">
    <property type="entry name" value="Hist_deacetyl"/>
    <property type="match status" value="1"/>
</dbReference>
<dbReference type="PANTHER" id="PTHR10625">
    <property type="entry name" value="HISTONE DEACETYLASE HDAC1-RELATED"/>
    <property type="match status" value="1"/>
</dbReference>
<sequence length="315" mass="33776">MKTLLVTHESGLLHEMGPGHPEAPERLRAIQRGLEQARFASLSRMNAPQAQAEALQRVHPQSYLAALERAAPREGYSALDSDTLMCPKTIEAVWRAAGGAVAAVDEVMSSRADNAFVAVRPPGHHAGAHNPMGFCFVNNVAVAARHALAAHGAERVAIVDFDVHHGNGTQEIFWADDKVLFCSTHQAPFYPGTGGRNETGDHDTIVNAPLLAGSTGDAFREALADRILPRVRDFAPDLILISAGFDAHERDPLGGLRLRETDFGDATKRLMDIADRRCGGRIVSMLEGGYDVDALSRCVNAHVLALMGVAEDAGV</sequence>
<dbReference type="Gene3D" id="3.40.800.20">
    <property type="entry name" value="Histone deacetylase domain"/>
    <property type="match status" value="1"/>
</dbReference>
<dbReference type="InterPro" id="IPR000286">
    <property type="entry name" value="HDACs"/>
</dbReference>
<accession>A0A3M9XTK2</accession>
<evidence type="ECO:0000313" key="3">
    <source>
        <dbReference type="EMBL" id="RNJ51583.1"/>
    </source>
</evidence>
<proteinExistence type="inferred from homology"/>
<dbReference type="GO" id="GO:0040029">
    <property type="term" value="P:epigenetic regulation of gene expression"/>
    <property type="evidence" value="ECO:0007669"/>
    <property type="project" value="TreeGrafter"/>
</dbReference>
<dbReference type="InterPro" id="IPR023696">
    <property type="entry name" value="Ureohydrolase_dom_sf"/>
</dbReference>
<dbReference type="PRINTS" id="PR01270">
    <property type="entry name" value="HDASUPER"/>
</dbReference>
<keyword evidence="4" id="KW-1185">Reference proteome</keyword>
<name>A0A3M9XTK2_9HYPH</name>
<reference evidence="3 4" key="1">
    <citation type="submission" date="2018-08" db="EMBL/GenBank/DDBJ databases">
        <title>Genome sequence of Methylocystis hirsuta CSC1, a methanotroph able to accumulate PHAs.</title>
        <authorList>
            <person name="Bordel S."/>
            <person name="Rodriguez E."/>
            <person name="Gancedo J."/>
            <person name="Munoz R."/>
        </authorList>
    </citation>
    <scope>NUCLEOTIDE SEQUENCE [LARGE SCALE GENOMIC DNA]</scope>
    <source>
        <strain evidence="3 4">CSC1</strain>
    </source>
</reference>
<evidence type="ECO:0000256" key="1">
    <source>
        <dbReference type="ARBA" id="ARBA00005947"/>
    </source>
</evidence>
<dbReference type="EMBL" id="QWDD01000001">
    <property type="protein sequence ID" value="RNJ51583.1"/>
    <property type="molecule type" value="Genomic_DNA"/>
</dbReference>
<organism evidence="3 4">
    <name type="scientific">Methylocystis hirsuta</name>
    <dbReference type="NCBI Taxonomy" id="369798"/>
    <lineage>
        <taxon>Bacteria</taxon>
        <taxon>Pseudomonadati</taxon>
        <taxon>Pseudomonadota</taxon>
        <taxon>Alphaproteobacteria</taxon>
        <taxon>Hyphomicrobiales</taxon>
        <taxon>Methylocystaceae</taxon>
        <taxon>Methylocystis</taxon>
    </lineage>
</organism>
<feature type="domain" description="Histone deacetylase" evidence="2">
    <location>
        <begin position="20"/>
        <end position="305"/>
    </location>
</feature>
<evidence type="ECO:0000313" key="4">
    <source>
        <dbReference type="Proteomes" id="UP000268623"/>
    </source>
</evidence>
<comment type="similarity">
    <text evidence="1">Belongs to the histone deacetylase family.</text>
</comment>
<protein>
    <submittedName>
        <fullName evidence="3">Histone deacetylase family protein</fullName>
    </submittedName>
</protein>
<comment type="caution">
    <text evidence="3">The sequence shown here is derived from an EMBL/GenBank/DDBJ whole genome shotgun (WGS) entry which is preliminary data.</text>
</comment>
<dbReference type="AlphaFoldDB" id="A0A3M9XTK2"/>
<dbReference type="CDD" id="cd11599">
    <property type="entry name" value="HDAC_classII_2"/>
    <property type="match status" value="1"/>
</dbReference>
<dbReference type="PANTHER" id="PTHR10625:SF10">
    <property type="entry name" value="HISTONE DEACETYLASE HDAC1"/>
    <property type="match status" value="1"/>
</dbReference>
<dbReference type="InterPro" id="IPR023801">
    <property type="entry name" value="His_deacetylse_dom"/>
</dbReference>